<dbReference type="InterPro" id="IPR051035">
    <property type="entry name" value="Mito_inheritance_9"/>
</dbReference>
<gene>
    <name evidence="1" type="ORF">BCR34DRAFT_621097</name>
</gene>
<protein>
    <submittedName>
        <fullName evidence="1">Uncharacterized protein</fullName>
    </submittedName>
</protein>
<dbReference type="STRING" id="1231657.A0A1Y2A9Q2"/>
<dbReference type="Proteomes" id="UP000193144">
    <property type="component" value="Unassembled WGS sequence"/>
</dbReference>
<evidence type="ECO:0000313" key="2">
    <source>
        <dbReference type="Proteomes" id="UP000193144"/>
    </source>
</evidence>
<dbReference type="PANTHER" id="PTHR36091">
    <property type="entry name" value="ALTERED INHERITANCE OF MITOCHONDRIA PROTEIN 9, MITOCHONDRIAL"/>
    <property type="match status" value="1"/>
</dbReference>
<sequence>MTAAYLIEIWLHGDFRLVQIAARRTIVRIVYRYLIYWSGCSPRIGLAKLDECCRRCVYYSSHAATKTTRNNRELFEYTSGRWIRHNEDRRLVERRLVFNVDELKNAAGNAVNRPASNIKSFRKLAEGGFNRVFDISIVDGSSILAPLPYPSMLPRRLTVASEVAAIAFYILMEKLPGRPLGNAWFELPKQGKLRVLHQIVELETKLFNGNLPASWGIYYAHDLPPFAPRIVIPGSDDGLCIGPYTAHRWWFGERGDLDIDRGPQKELAWIHQHGRPRFPFERAYRGSFGYKKQDPEKHAKSLANYLRLAHFLESMYFVPPRLPDDFESMDENERARAQELFRRCHVHFFYLGSTQRMNQSHRHALEQQANLLKRRIYDDAGSRWEDLNTPLQIDLVRVSQNWPKVLRANSDGFIPEFPIALPEDDIKRIFSLKQSHRDVDSDLEKISEKARSIREDGIVSVNDDPWLKEMSEHHWPLDDWDEDG</sequence>
<comment type="caution">
    <text evidence="1">The sequence shown here is derived from an EMBL/GenBank/DDBJ whole genome shotgun (WGS) entry which is preliminary data.</text>
</comment>
<dbReference type="EMBL" id="MCFA01000003">
    <property type="protein sequence ID" value="ORY19269.1"/>
    <property type="molecule type" value="Genomic_DNA"/>
</dbReference>
<evidence type="ECO:0000313" key="1">
    <source>
        <dbReference type="EMBL" id="ORY19269.1"/>
    </source>
</evidence>
<reference evidence="1 2" key="1">
    <citation type="submission" date="2016-07" db="EMBL/GenBank/DDBJ databases">
        <title>Pervasive Adenine N6-methylation of Active Genes in Fungi.</title>
        <authorList>
            <consortium name="DOE Joint Genome Institute"/>
            <person name="Mondo S.J."/>
            <person name="Dannebaum R.O."/>
            <person name="Kuo R.C."/>
            <person name="Labutti K."/>
            <person name="Haridas S."/>
            <person name="Kuo A."/>
            <person name="Salamov A."/>
            <person name="Ahrendt S.R."/>
            <person name="Lipzen A."/>
            <person name="Sullivan W."/>
            <person name="Andreopoulos W.B."/>
            <person name="Clum A."/>
            <person name="Lindquist E."/>
            <person name="Daum C."/>
            <person name="Ramamoorthy G.K."/>
            <person name="Gryganskyi A."/>
            <person name="Culley D."/>
            <person name="Magnuson J.K."/>
            <person name="James T.Y."/>
            <person name="O'Malley M.A."/>
            <person name="Stajich J.E."/>
            <person name="Spatafora J.W."/>
            <person name="Visel A."/>
            <person name="Grigoriev I.V."/>
        </authorList>
    </citation>
    <scope>NUCLEOTIDE SEQUENCE [LARGE SCALE GENOMIC DNA]</scope>
    <source>
        <strain evidence="1 2">CBS 115471</strain>
    </source>
</reference>
<dbReference type="OrthoDB" id="10003767at2759"/>
<name>A0A1Y2A9Q2_9PLEO</name>
<keyword evidence="2" id="KW-1185">Reference proteome</keyword>
<dbReference type="AlphaFoldDB" id="A0A1Y2A9Q2"/>
<organism evidence="1 2">
    <name type="scientific">Clohesyomyces aquaticus</name>
    <dbReference type="NCBI Taxonomy" id="1231657"/>
    <lineage>
        <taxon>Eukaryota</taxon>
        <taxon>Fungi</taxon>
        <taxon>Dikarya</taxon>
        <taxon>Ascomycota</taxon>
        <taxon>Pezizomycotina</taxon>
        <taxon>Dothideomycetes</taxon>
        <taxon>Pleosporomycetidae</taxon>
        <taxon>Pleosporales</taxon>
        <taxon>Lindgomycetaceae</taxon>
        <taxon>Clohesyomyces</taxon>
    </lineage>
</organism>
<dbReference type="PANTHER" id="PTHR36091:SF2">
    <property type="entry name" value="AMINOGLYCOSIDE PHOSPHOTRANSFERASE DOMAIN-CONTAINING PROTEIN"/>
    <property type="match status" value="1"/>
</dbReference>
<dbReference type="GO" id="GO:0005739">
    <property type="term" value="C:mitochondrion"/>
    <property type="evidence" value="ECO:0007669"/>
    <property type="project" value="TreeGrafter"/>
</dbReference>
<proteinExistence type="predicted"/>
<accession>A0A1Y2A9Q2</accession>